<dbReference type="AlphaFoldDB" id="A0AAW1DRF9"/>
<evidence type="ECO:0000256" key="9">
    <source>
        <dbReference type="ARBA" id="ARBA00071722"/>
    </source>
</evidence>
<protein>
    <recommendedName>
        <fullName evidence="9">tRNA-dihydrouridine(20a/20b) synthase [NAD(P)+]</fullName>
    </recommendedName>
    <alternativeName>
        <fullName evidence="10">tRNA-dihydrouridine synthase 4</fullName>
    </alternativeName>
</protein>
<keyword evidence="3" id="KW-0288">FMN</keyword>
<dbReference type="Proteomes" id="UP001461498">
    <property type="component" value="Unassembled WGS sequence"/>
</dbReference>
<gene>
    <name evidence="12" type="ORF">O3M35_001257</name>
</gene>
<keyword evidence="4" id="KW-0507">mRNA processing</keyword>
<evidence type="ECO:0000259" key="11">
    <source>
        <dbReference type="Pfam" id="PF01207"/>
    </source>
</evidence>
<keyword evidence="2" id="KW-0285">Flavoprotein</keyword>
<comment type="cofactor">
    <cofactor evidence="1">
        <name>FMN</name>
        <dbReference type="ChEBI" id="CHEBI:58210"/>
    </cofactor>
</comment>
<feature type="domain" description="DUS-like FMN-binding" evidence="11">
    <location>
        <begin position="25"/>
        <end position="293"/>
    </location>
</feature>
<dbReference type="CDD" id="cd02801">
    <property type="entry name" value="DUS_like_FMN"/>
    <property type="match status" value="1"/>
</dbReference>
<evidence type="ECO:0000256" key="4">
    <source>
        <dbReference type="ARBA" id="ARBA00022664"/>
    </source>
</evidence>
<dbReference type="GO" id="GO:0006397">
    <property type="term" value="P:mRNA processing"/>
    <property type="evidence" value="ECO:0007669"/>
    <property type="project" value="UniProtKB-KW"/>
</dbReference>
<dbReference type="InterPro" id="IPR035587">
    <property type="entry name" value="DUS-like_FMN-bd"/>
</dbReference>
<dbReference type="PROSITE" id="PS01136">
    <property type="entry name" value="UPF0034"/>
    <property type="match status" value="1"/>
</dbReference>
<evidence type="ECO:0000313" key="13">
    <source>
        <dbReference type="Proteomes" id="UP001461498"/>
    </source>
</evidence>
<keyword evidence="7" id="KW-0560">Oxidoreductase</keyword>
<dbReference type="GO" id="GO:0050660">
    <property type="term" value="F:flavin adenine dinucleotide binding"/>
    <property type="evidence" value="ECO:0007669"/>
    <property type="project" value="InterPro"/>
</dbReference>
<evidence type="ECO:0000256" key="3">
    <source>
        <dbReference type="ARBA" id="ARBA00022643"/>
    </source>
</evidence>
<dbReference type="SUPFAM" id="SSF51395">
    <property type="entry name" value="FMN-linked oxidoreductases"/>
    <property type="match status" value="1"/>
</dbReference>
<evidence type="ECO:0000256" key="8">
    <source>
        <dbReference type="ARBA" id="ARBA00023027"/>
    </source>
</evidence>
<keyword evidence="6" id="KW-0521">NADP</keyword>
<evidence type="ECO:0000256" key="2">
    <source>
        <dbReference type="ARBA" id="ARBA00022630"/>
    </source>
</evidence>
<dbReference type="GO" id="GO:0102266">
    <property type="term" value="F:tRNA-dihydrouridine20a synthase activity"/>
    <property type="evidence" value="ECO:0007669"/>
    <property type="project" value="UniProtKB-ARBA"/>
</dbReference>
<name>A0AAW1DRF9_9HEMI</name>
<dbReference type="Pfam" id="PF01207">
    <property type="entry name" value="Dus"/>
    <property type="match status" value="1"/>
</dbReference>
<keyword evidence="13" id="KW-1185">Reference proteome</keyword>
<evidence type="ECO:0000256" key="7">
    <source>
        <dbReference type="ARBA" id="ARBA00023002"/>
    </source>
</evidence>
<comment type="caution">
    <text evidence="12">The sequence shown here is derived from an EMBL/GenBank/DDBJ whole genome shotgun (WGS) entry which is preliminary data.</text>
</comment>
<dbReference type="EMBL" id="JAPXFL010000001">
    <property type="protein sequence ID" value="KAK9512957.1"/>
    <property type="molecule type" value="Genomic_DNA"/>
</dbReference>
<evidence type="ECO:0000256" key="10">
    <source>
        <dbReference type="ARBA" id="ARBA00078338"/>
    </source>
</evidence>
<organism evidence="12 13">
    <name type="scientific">Rhynocoris fuscipes</name>
    <dbReference type="NCBI Taxonomy" id="488301"/>
    <lineage>
        <taxon>Eukaryota</taxon>
        <taxon>Metazoa</taxon>
        <taxon>Ecdysozoa</taxon>
        <taxon>Arthropoda</taxon>
        <taxon>Hexapoda</taxon>
        <taxon>Insecta</taxon>
        <taxon>Pterygota</taxon>
        <taxon>Neoptera</taxon>
        <taxon>Paraneoptera</taxon>
        <taxon>Hemiptera</taxon>
        <taxon>Heteroptera</taxon>
        <taxon>Panheteroptera</taxon>
        <taxon>Cimicomorpha</taxon>
        <taxon>Reduviidae</taxon>
        <taxon>Harpactorinae</taxon>
        <taxon>Harpactorini</taxon>
        <taxon>Rhynocoris</taxon>
    </lineage>
</organism>
<keyword evidence="5" id="KW-0819">tRNA processing</keyword>
<evidence type="ECO:0000256" key="1">
    <source>
        <dbReference type="ARBA" id="ARBA00001917"/>
    </source>
</evidence>
<evidence type="ECO:0000256" key="5">
    <source>
        <dbReference type="ARBA" id="ARBA00022694"/>
    </source>
</evidence>
<accession>A0AAW1DRF9</accession>
<dbReference type="GO" id="GO:0102267">
    <property type="term" value="F:tRNA-dihydrouridine20b synthase activity"/>
    <property type="evidence" value="ECO:0007669"/>
    <property type="project" value="UniProtKB-ARBA"/>
</dbReference>
<dbReference type="FunFam" id="3.20.20.70:FF:000159">
    <property type="entry name" value="tRNA-dihydrouridine synthase 4"/>
    <property type="match status" value="1"/>
</dbReference>
<evidence type="ECO:0000256" key="6">
    <source>
        <dbReference type="ARBA" id="ARBA00022857"/>
    </source>
</evidence>
<sequence length="359" mass="40562">MMTNIRENTNILHLFNEKSLVKVSAPMVRYSKLEFRSLVRKYGADLCFTPMIMADSFVKSMDARNNEFTTNKDDIPLVVQFAANSVNDFVSAAELISPHSDGIDLNCGCPQRWAMQEGYGAAMLKKSELIRDMVRQVKNRIRPDFTVSVKVRLLDTVSKSVELCRSIEAAGASFITVHGRTVNQRSDPVNTSAIRNIVQSVSIPVVANGGVRNMSDVLALKESTKSNGVMVAQGLLTNPALFTGVSRTPLSCIQDWIDIAISSDVQFQCFHHHLVFMLEKVFDKEQRRIFNKLSTRETVLEFLKENLGISLNDQIFSKSFIEYNDCYEGNFFKSKIIDLEMENNENDAENYLEDSIFCF</sequence>
<dbReference type="PANTHER" id="PTHR11082:SF31">
    <property type="entry name" value="TRNA-DIHYDROURIDINE(20A_20B) SYNTHASE [NAD(P)+]-LIKE"/>
    <property type="match status" value="1"/>
</dbReference>
<keyword evidence="8" id="KW-0520">NAD</keyword>
<dbReference type="InterPro" id="IPR013785">
    <property type="entry name" value="Aldolase_TIM"/>
</dbReference>
<dbReference type="PANTHER" id="PTHR11082">
    <property type="entry name" value="TRNA-DIHYDROURIDINE SYNTHASE"/>
    <property type="match status" value="1"/>
</dbReference>
<dbReference type="Gene3D" id="3.20.20.70">
    <property type="entry name" value="Aldolase class I"/>
    <property type="match status" value="1"/>
</dbReference>
<proteinExistence type="predicted"/>
<evidence type="ECO:0000313" key="12">
    <source>
        <dbReference type="EMBL" id="KAK9512957.1"/>
    </source>
</evidence>
<dbReference type="InterPro" id="IPR018517">
    <property type="entry name" value="tRNA_hU_synthase_CS"/>
</dbReference>
<reference evidence="12 13" key="1">
    <citation type="submission" date="2022-12" db="EMBL/GenBank/DDBJ databases">
        <title>Chromosome-level genome assembly of true bugs.</title>
        <authorList>
            <person name="Ma L."/>
            <person name="Li H."/>
        </authorList>
    </citation>
    <scope>NUCLEOTIDE SEQUENCE [LARGE SCALE GENOMIC DNA]</scope>
    <source>
        <strain evidence="12">Lab_2022b</strain>
    </source>
</reference>